<keyword evidence="2" id="KW-1185">Reference proteome</keyword>
<evidence type="ECO:0008006" key="3">
    <source>
        <dbReference type="Google" id="ProtNLM"/>
    </source>
</evidence>
<reference evidence="1 2" key="1">
    <citation type="submission" date="2019-04" db="EMBL/GenBank/DDBJ databases">
        <authorList>
            <person name="Li Y."/>
            <person name="Wang J."/>
        </authorList>
    </citation>
    <scope>NUCLEOTIDE SEQUENCE [LARGE SCALE GENOMIC DNA]</scope>
    <source>
        <strain evidence="1 2">DSM 14668</strain>
    </source>
</reference>
<organism evidence="1 2">
    <name type="scientific">Polyangium fumosum</name>
    <dbReference type="NCBI Taxonomy" id="889272"/>
    <lineage>
        <taxon>Bacteria</taxon>
        <taxon>Pseudomonadati</taxon>
        <taxon>Myxococcota</taxon>
        <taxon>Polyangia</taxon>
        <taxon>Polyangiales</taxon>
        <taxon>Polyangiaceae</taxon>
        <taxon>Polyangium</taxon>
    </lineage>
</organism>
<dbReference type="Gene3D" id="1.10.3680.10">
    <property type="entry name" value="TerB-like"/>
    <property type="match status" value="1"/>
</dbReference>
<dbReference type="AlphaFoldDB" id="A0A4U1JHI5"/>
<gene>
    <name evidence="1" type="ORF">E8A74_05475</name>
</gene>
<dbReference type="Proteomes" id="UP000309215">
    <property type="component" value="Unassembled WGS sequence"/>
</dbReference>
<comment type="caution">
    <text evidence="1">The sequence shown here is derived from an EMBL/GenBank/DDBJ whole genome shotgun (WGS) entry which is preliminary data.</text>
</comment>
<dbReference type="InterPro" id="IPR029024">
    <property type="entry name" value="TerB-like"/>
</dbReference>
<sequence length="160" mass="17866">MTTNRDRGILWLFKQKTSFSTIPTTDDFEGYSKAILICANGDGKLAPLERDWVIGYFAAFGAPDAVLDELKSYKADEDIEKFISTTPATNASRRFLVYDAIQACSADGQYSDAERAMVIRMAAKLGVSEDVVRQIEEVCVEEARLREKRLKLVYPEGAPL</sequence>
<evidence type="ECO:0000313" key="1">
    <source>
        <dbReference type="EMBL" id="TKD12064.1"/>
    </source>
</evidence>
<proteinExistence type="predicted"/>
<accession>A0A4U1JHI5</accession>
<name>A0A4U1JHI5_9BACT</name>
<dbReference type="EMBL" id="SSMQ01000004">
    <property type="protein sequence ID" value="TKD12064.1"/>
    <property type="molecule type" value="Genomic_DNA"/>
</dbReference>
<evidence type="ECO:0000313" key="2">
    <source>
        <dbReference type="Proteomes" id="UP000309215"/>
    </source>
</evidence>
<dbReference type="SUPFAM" id="SSF158682">
    <property type="entry name" value="TerB-like"/>
    <property type="match status" value="1"/>
</dbReference>
<protein>
    <recommendedName>
        <fullName evidence="3">Co-chaperone DjlA N-terminal domain-containing protein</fullName>
    </recommendedName>
</protein>
<dbReference type="OrthoDB" id="466680at2"/>